<reference evidence="2" key="1">
    <citation type="submission" date="2020-07" db="EMBL/GenBank/DDBJ databases">
        <authorList>
            <person name="Nieuwenhuis M."/>
            <person name="Van De Peppel L.J.J."/>
        </authorList>
    </citation>
    <scope>NUCLEOTIDE SEQUENCE</scope>
    <source>
        <strain evidence="2">AP01</strain>
        <tissue evidence="2">Mycelium</tissue>
    </source>
</reference>
<sequence length="113" mass="12004">MPASPEVLIVGAGPSGLVKPWVGQRGPLGIIDSILDLAITTPPTRSYALKDYKTLSEFVSSTYRDPTSCNPYPHRRPGNESKILSTSDGNLLLSSAISPPTVSSTHTPRNASQ</sequence>
<feature type="region of interest" description="Disordered" evidence="1">
    <location>
        <begin position="63"/>
        <end position="113"/>
    </location>
</feature>
<feature type="compositionally biased region" description="Polar residues" evidence="1">
    <location>
        <begin position="82"/>
        <end position="113"/>
    </location>
</feature>
<dbReference type="Proteomes" id="UP000775547">
    <property type="component" value="Unassembled WGS sequence"/>
</dbReference>
<dbReference type="OrthoDB" id="2690153at2759"/>
<proteinExistence type="predicted"/>
<reference evidence="2" key="2">
    <citation type="submission" date="2021-10" db="EMBL/GenBank/DDBJ databases">
        <title>Phylogenomics reveals ancestral predisposition of the termite-cultivated fungus Termitomyces towards a domesticated lifestyle.</title>
        <authorList>
            <person name="Auxier B."/>
            <person name="Grum-Grzhimaylo A."/>
            <person name="Cardenas M.E."/>
            <person name="Lodge J.D."/>
            <person name="Laessoe T."/>
            <person name="Pedersen O."/>
            <person name="Smith M.E."/>
            <person name="Kuyper T.W."/>
            <person name="Franco-Molano E.A."/>
            <person name="Baroni T.J."/>
            <person name="Aanen D.K."/>
        </authorList>
    </citation>
    <scope>NUCLEOTIDE SEQUENCE</scope>
    <source>
        <strain evidence="2">AP01</strain>
        <tissue evidence="2">Mycelium</tissue>
    </source>
</reference>
<evidence type="ECO:0000313" key="3">
    <source>
        <dbReference type="Proteomes" id="UP000775547"/>
    </source>
</evidence>
<organism evidence="2 3">
    <name type="scientific">Asterophora parasitica</name>
    <dbReference type="NCBI Taxonomy" id="117018"/>
    <lineage>
        <taxon>Eukaryota</taxon>
        <taxon>Fungi</taxon>
        <taxon>Dikarya</taxon>
        <taxon>Basidiomycota</taxon>
        <taxon>Agaricomycotina</taxon>
        <taxon>Agaricomycetes</taxon>
        <taxon>Agaricomycetidae</taxon>
        <taxon>Agaricales</taxon>
        <taxon>Tricholomatineae</taxon>
        <taxon>Lyophyllaceae</taxon>
        <taxon>Asterophora</taxon>
    </lineage>
</organism>
<comment type="caution">
    <text evidence="2">The sequence shown here is derived from an EMBL/GenBank/DDBJ whole genome shotgun (WGS) entry which is preliminary data.</text>
</comment>
<keyword evidence="3" id="KW-1185">Reference proteome</keyword>
<accession>A0A9P7GHJ8</accession>
<evidence type="ECO:0000313" key="2">
    <source>
        <dbReference type="EMBL" id="KAG5647440.1"/>
    </source>
</evidence>
<evidence type="ECO:0000256" key="1">
    <source>
        <dbReference type="SAM" id="MobiDB-lite"/>
    </source>
</evidence>
<protein>
    <submittedName>
        <fullName evidence="2">Uncharacterized protein</fullName>
    </submittedName>
</protein>
<name>A0A9P7GHJ8_9AGAR</name>
<dbReference type="AlphaFoldDB" id="A0A9P7GHJ8"/>
<gene>
    <name evidence="2" type="ORF">DXG03_009370</name>
</gene>
<dbReference type="EMBL" id="JABCKV010000009">
    <property type="protein sequence ID" value="KAG5647440.1"/>
    <property type="molecule type" value="Genomic_DNA"/>
</dbReference>